<reference evidence="7 8" key="1">
    <citation type="submission" date="2019-06" db="EMBL/GenBank/DDBJ databases">
        <authorList>
            <person name="Broberg M."/>
        </authorList>
    </citation>
    <scope>NUCLEOTIDE SEQUENCE [LARGE SCALE GENOMIC DNA]</scope>
</reference>
<feature type="transmembrane region" description="Helical" evidence="5">
    <location>
        <begin position="215"/>
        <end position="234"/>
    </location>
</feature>
<proteinExistence type="predicted"/>
<dbReference type="Gene3D" id="1.10.357.140">
    <property type="entry name" value="UbiA prenyltransferase"/>
    <property type="match status" value="1"/>
</dbReference>
<evidence type="ECO:0000256" key="3">
    <source>
        <dbReference type="ARBA" id="ARBA00022989"/>
    </source>
</evidence>
<evidence type="ECO:0000256" key="6">
    <source>
        <dbReference type="SAM" id="SignalP"/>
    </source>
</evidence>
<dbReference type="EMBL" id="CABFNS010000708">
    <property type="protein sequence ID" value="VUC23529.1"/>
    <property type="molecule type" value="Genomic_DNA"/>
</dbReference>
<evidence type="ECO:0000313" key="8">
    <source>
        <dbReference type="Proteomes" id="UP000766486"/>
    </source>
</evidence>
<dbReference type="Pfam" id="PF01040">
    <property type="entry name" value="UbiA"/>
    <property type="match status" value="1"/>
</dbReference>
<keyword evidence="2 5" id="KW-0812">Transmembrane</keyword>
<sequence length="236" mass="26174">MLLWSWANLLFFNLSNQHQEASIAEDAVNKPWRPLPSGRLSPAQAKRLFHYMYSTVIFISLTIGGTLPSLAIICLSYWYDNRGGASSPWVKNVINGLGIGFFFTGPLEVITGHSIFSGKGDGAIWVAIIMATIASTSHAQDLRDVEGDKAAGRETLPIAIGDTNARILAAIGILFWTWLACWYWRAGWTQGATAGLTGVAMSTNMFRDRTREGDIITWKFFPWWMLGIFLIPVLSQ</sequence>
<dbReference type="CDD" id="cd13965">
    <property type="entry name" value="PT_UbiA_3"/>
    <property type="match status" value="1"/>
</dbReference>
<comment type="caution">
    <text evidence="7">The sequence shown here is derived from an EMBL/GenBank/DDBJ whole genome shotgun (WGS) entry which is preliminary data.</text>
</comment>
<dbReference type="PANTHER" id="PTHR42723:SF1">
    <property type="entry name" value="CHLOROPHYLL SYNTHASE, CHLOROPLASTIC"/>
    <property type="match status" value="1"/>
</dbReference>
<evidence type="ECO:0000256" key="1">
    <source>
        <dbReference type="ARBA" id="ARBA00004141"/>
    </source>
</evidence>
<dbReference type="Proteomes" id="UP000766486">
    <property type="component" value="Unassembled WGS sequence"/>
</dbReference>
<evidence type="ECO:0000256" key="5">
    <source>
        <dbReference type="SAM" id="Phobius"/>
    </source>
</evidence>
<name>A0ABY6TYH5_BIOOC</name>
<dbReference type="InterPro" id="IPR044878">
    <property type="entry name" value="UbiA_sf"/>
</dbReference>
<keyword evidence="8" id="KW-1185">Reference proteome</keyword>
<feature type="signal peptide" evidence="6">
    <location>
        <begin position="1"/>
        <end position="17"/>
    </location>
</feature>
<keyword evidence="6" id="KW-0732">Signal</keyword>
<keyword evidence="4 5" id="KW-0472">Membrane</keyword>
<feature type="chain" id="PRO_5045347082" evidence="6">
    <location>
        <begin position="18"/>
        <end position="236"/>
    </location>
</feature>
<keyword evidence="3 5" id="KW-1133">Transmembrane helix</keyword>
<accession>A0ABY6TYH5</accession>
<dbReference type="PANTHER" id="PTHR42723">
    <property type="entry name" value="CHLOROPHYLL SYNTHASE"/>
    <property type="match status" value="1"/>
</dbReference>
<organism evidence="7 8">
    <name type="scientific">Bionectria ochroleuca</name>
    <name type="common">Gliocladium roseum</name>
    <dbReference type="NCBI Taxonomy" id="29856"/>
    <lineage>
        <taxon>Eukaryota</taxon>
        <taxon>Fungi</taxon>
        <taxon>Dikarya</taxon>
        <taxon>Ascomycota</taxon>
        <taxon>Pezizomycotina</taxon>
        <taxon>Sordariomycetes</taxon>
        <taxon>Hypocreomycetidae</taxon>
        <taxon>Hypocreales</taxon>
        <taxon>Bionectriaceae</taxon>
        <taxon>Clonostachys</taxon>
    </lineage>
</organism>
<feature type="transmembrane region" description="Helical" evidence="5">
    <location>
        <begin position="48"/>
        <end position="79"/>
    </location>
</feature>
<evidence type="ECO:0000313" key="7">
    <source>
        <dbReference type="EMBL" id="VUC23529.1"/>
    </source>
</evidence>
<comment type="subcellular location">
    <subcellularLocation>
        <location evidence="1">Membrane</location>
        <topology evidence="1">Multi-pass membrane protein</topology>
    </subcellularLocation>
</comment>
<evidence type="ECO:0000256" key="4">
    <source>
        <dbReference type="ARBA" id="ARBA00023136"/>
    </source>
</evidence>
<feature type="transmembrane region" description="Helical" evidence="5">
    <location>
        <begin position="167"/>
        <end position="185"/>
    </location>
</feature>
<protein>
    <submittedName>
        <fullName evidence="7">Uncharacterized protein</fullName>
    </submittedName>
</protein>
<evidence type="ECO:0000256" key="2">
    <source>
        <dbReference type="ARBA" id="ARBA00022692"/>
    </source>
</evidence>
<gene>
    <name evidence="7" type="ORF">CLO192961_LOCUS118796</name>
</gene>
<dbReference type="InterPro" id="IPR050475">
    <property type="entry name" value="Prenyltransferase_related"/>
</dbReference>
<dbReference type="InterPro" id="IPR000537">
    <property type="entry name" value="UbiA_prenyltransferase"/>
</dbReference>